<comment type="caution">
    <text evidence="1">The sequence shown here is derived from an EMBL/GenBank/DDBJ whole genome shotgun (WGS) entry which is preliminary data.</text>
</comment>
<keyword evidence="2" id="KW-1185">Reference proteome</keyword>
<evidence type="ECO:0000313" key="2">
    <source>
        <dbReference type="Proteomes" id="UP001623591"/>
    </source>
</evidence>
<dbReference type="Proteomes" id="UP001623591">
    <property type="component" value="Unassembled WGS sequence"/>
</dbReference>
<gene>
    <name evidence="1" type="ORF">ACJDUG_06335</name>
</gene>
<reference evidence="1 2" key="1">
    <citation type="submission" date="2024-11" db="EMBL/GenBank/DDBJ databases">
        <authorList>
            <person name="Heng Y.C."/>
            <person name="Lim A.C.H."/>
            <person name="Lee J.K.Y."/>
            <person name="Kittelmann S."/>
        </authorList>
    </citation>
    <scope>NUCLEOTIDE SEQUENCE [LARGE SCALE GENOMIC DNA]</scope>
    <source>
        <strain evidence="1 2">WILCCON 0185</strain>
    </source>
</reference>
<name>A0ABW8T2N9_9CLOT</name>
<proteinExistence type="predicted"/>
<organism evidence="1 2">
    <name type="scientific">Candidatus Clostridium stratigraminis</name>
    <dbReference type="NCBI Taxonomy" id="3381661"/>
    <lineage>
        <taxon>Bacteria</taxon>
        <taxon>Bacillati</taxon>
        <taxon>Bacillota</taxon>
        <taxon>Clostridia</taxon>
        <taxon>Eubacteriales</taxon>
        <taxon>Clostridiaceae</taxon>
        <taxon>Clostridium</taxon>
    </lineage>
</organism>
<evidence type="ECO:0000313" key="1">
    <source>
        <dbReference type="EMBL" id="MFL0246581.1"/>
    </source>
</evidence>
<sequence>MQPKYKTGDSFKLNGQETEPDYIKMLAVSQTVGDIECEPSDKDISGYIYCYFVLRTTFNNYIYSVIHENFLDDYCSPFVV</sequence>
<accession>A0ABW8T2N9</accession>
<protein>
    <submittedName>
        <fullName evidence="1">Uncharacterized protein</fullName>
    </submittedName>
</protein>
<dbReference type="EMBL" id="JBJHZZ010000002">
    <property type="protein sequence ID" value="MFL0246581.1"/>
    <property type="molecule type" value="Genomic_DNA"/>
</dbReference>
<dbReference type="RefSeq" id="WP_406769044.1">
    <property type="nucleotide sequence ID" value="NZ_JBJHZZ010000002.1"/>
</dbReference>